<feature type="domain" description="HAUS augmin-like complex subunit 6 N-terminal" evidence="2">
    <location>
        <begin position="1"/>
        <end position="234"/>
    </location>
</feature>
<accession>A0ABQ5F0K2</accession>
<dbReference type="Proteomes" id="UP001151760">
    <property type="component" value="Unassembled WGS sequence"/>
</dbReference>
<reference evidence="3" key="1">
    <citation type="journal article" date="2022" name="Int. J. Mol. Sci.">
        <title>Draft Genome of Tanacetum Coccineum: Genomic Comparison of Closely Related Tanacetum-Family Plants.</title>
        <authorList>
            <person name="Yamashiro T."/>
            <person name="Shiraishi A."/>
            <person name="Nakayama K."/>
            <person name="Satake H."/>
        </authorList>
    </citation>
    <scope>NUCLEOTIDE SEQUENCE</scope>
</reference>
<dbReference type="PANTHER" id="PTHR16151">
    <property type="entry name" value="HAUS AUGMIN-LIKE COMPLEX SUBUNIT 6"/>
    <property type="match status" value="1"/>
</dbReference>
<feature type="region of interest" description="Disordered" evidence="1">
    <location>
        <begin position="571"/>
        <end position="609"/>
    </location>
</feature>
<comment type="caution">
    <text evidence="3">The sequence shown here is derived from an EMBL/GenBank/DDBJ whole genome shotgun (WGS) entry which is preliminary data.</text>
</comment>
<keyword evidence="4" id="KW-1185">Reference proteome</keyword>
<dbReference type="PANTHER" id="PTHR16151:SF2">
    <property type="entry name" value="HAUS AUGMIN-LIKE COMPLEX SUBUNIT 6"/>
    <property type="match status" value="1"/>
</dbReference>
<gene>
    <name evidence="3" type="ORF">Tco_0991857</name>
</gene>
<dbReference type="EMBL" id="BQNB010016877">
    <property type="protein sequence ID" value="GJT56803.1"/>
    <property type="molecule type" value="Genomic_DNA"/>
</dbReference>
<evidence type="ECO:0000259" key="2">
    <source>
        <dbReference type="Pfam" id="PF14661"/>
    </source>
</evidence>
<evidence type="ECO:0000313" key="4">
    <source>
        <dbReference type="Proteomes" id="UP001151760"/>
    </source>
</evidence>
<organism evidence="3 4">
    <name type="scientific">Tanacetum coccineum</name>
    <dbReference type="NCBI Taxonomy" id="301880"/>
    <lineage>
        <taxon>Eukaryota</taxon>
        <taxon>Viridiplantae</taxon>
        <taxon>Streptophyta</taxon>
        <taxon>Embryophyta</taxon>
        <taxon>Tracheophyta</taxon>
        <taxon>Spermatophyta</taxon>
        <taxon>Magnoliopsida</taxon>
        <taxon>eudicotyledons</taxon>
        <taxon>Gunneridae</taxon>
        <taxon>Pentapetalae</taxon>
        <taxon>asterids</taxon>
        <taxon>campanulids</taxon>
        <taxon>Asterales</taxon>
        <taxon>Asteraceae</taxon>
        <taxon>Asteroideae</taxon>
        <taxon>Anthemideae</taxon>
        <taxon>Anthemidinae</taxon>
        <taxon>Tanacetum</taxon>
    </lineage>
</organism>
<dbReference type="InterPro" id="IPR028163">
    <property type="entry name" value="HAUS_6_N"/>
</dbReference>
<reference evidence="3" key="2">
    <citation type="submission" date="2022-01" db="EMBL/GenBank/DDBJ databases">
        <authorList>
            <person name="Yamashiro T."/>
            <person name="Shiraishi A."/>
            <person name="Satake H."/>
            <person name="Nakayama K."/>
        </authorList>
    </citation>
    <scope>NUCLEOTIDE SEQUENCE</scope>
</reference>
<feature type="compositionally biased region" description="Polar residues" evidence="1">
    <location>
        <begin position="575"/>
        <end position="586"/>
    </location>
</feature>
<proteinExistence type="predicted"/>
<protein>
    <submittedName>
        <fullName evidence="3">Augmin subunit 6</fullName>
    </submittedName>
</protein>
<name>A0ABQ5F0K2_9ASTR</name>
<dbReference type="Pfam" id="PF14661">
    <property type="entry name" value="HAUS6_N"/>
    <property type="match status" value="1"/>
</dbReference>
<sequence length="626" mass="69413">MYTNCLLLGLDPSIIGSNRVGLFRHSNSKLGEQLLYFILSSLRGPKAFDKVWPIFDSVRSSDFRKVVQKIISELESQGVLPKSHSRLSSLANCYGPRFVELLWQLSLHALREVHRRTYAADVVSNPLPASLTDVAFSHAAALLPVTKARIALERRRFLKNAETAVQIQAMWSNLAHEMTAEYRRLCAEEAYLQQELEKLHDLRNKVKMEGEPWDELVSSSSQNTHLVQRATRLWDSLLSRKSQHEVVASGPIEDLIAHREHRYRISGSSLLAAMDESTQVSSSNLDKDQADRSQAIVNRENVNEKSSWLENRSGTGQPTVDIAEVLRRWTHALQCIHKQSLHLAKANDGEGPDLLRSANDGGTSGQAESLAATLAEHRQHLASIQACLYYSLLSIITDLCFLSATNSESEFELVKIGILFTLVPAQVLVNQLKGVAPAIQNSISELSEEVTNYHGRSTSRVQPQSTGRTMECSSDEVTEVTSKLSSVHIDKVSPGPAALKLPPLFSLTPNSAAKSGNFYKKHAQVNNNQMEDNVSENLLREQTVPNSPAVTSQTDNENDYIRRNLKKSVREAALSTRSSNTAQSQDSHSDDGSEHFFVPLSGTGFSRVGPEMKAASLRSKQLFVPE</sequence>
<evidence type="ECO:0000313" key="3">
    <source>
        <dbReference type="EMBL" id="GJT56803.1"/>
    </source>
</evidence>
<evidence type="ECO:0000256" key="1">
    <source>
        <dbReference type="SAM" id="MobiDB-lite"/>
    </source>
</evidence>
<dbReference type="InterPro" id="IPR026797">
    <property type="entry name" value="HAUS_6"/>
</dbReference>